<dbReference type="GO" id="GO:0006401">
    <property type="term" value="P:RNA catabolic process"/>
    <property type="evidence" value="ECO:0000318"/>
    <property type="project" value="GO_Central"/>
</dbReference>
<dbReference type="InterPro" id="IPR001568">
    <property type="entry name" value="RNase_T2-like"/>
</dbReference>
<evidence type="ECO:0000313" key="6">
    <source>
        <dbReference type="EMBL" id="PHT75212.1"/>
    </source>
</evidence>
<keyword evidence="2" id="KW-0255">Endonuclease</keyword>
<keyword evidence="2" id="KW-0540">Nuclease</keyword>
<feature type="region of interest" description="Disordered" evidence="5">
    <location>
        <begin position="112"/>
        <end position="135"/>
    </location>
</feature>
<evidence type="ECO:0000313" key="7">
    <source>
        <dbReference type="Proteomes" id="UP000222542"/>
    </source>
</evidence>
<dbReference type="EMBL" id="AYRZ02000007">
    <property type="protein sequence ID" value="PHT75212.1"/>
    <property type="molecule type" value="Genomic_DNA"/>
</dbReference>
<protein>
    <submittedName>
        <fullName evidence="6">Uncharacterized protein</fullName>
    </submittedName>
</protein>
<dbReference type="Gramene" id="PHT75212">
    <property type="protein sequence ID" value="PHT75212"/>
    <property type="gene ID" value="T459_18734"/>
</dbReference>
<dbReference type="PANTHER" id="PTHR11240:SF60">
    <property type="entry name" value="RIBONUCLEASE T2"/>
    <property type="match status" value="1"/>
</dbReference>
<evidence type="ECO:0000256" key="2">
    <source>
        <dbReference type="ARBA" id="ARBA00022759"/>
    </source>
</evidence>
<reference evidence="6 7" key="1">
    <citation type="journal article" date="2014" name="Nat. Genet.">
        <title>Genome sequence of the hot pepper provides insights into the evolution of pungency in Capsicum species.</title>
        <authorList>
            <person name="Kim S."/>
            <person name="Park M."/>
            <person name="Yeom S.I."/>
            <person name="Kim Y.M."/>
            <person name="Lee J.M."/>
            <person name="Lee H.A."/>
            <person name="Seo E."/>
            <person name="Choi J."/>
            <person name="Cheong K."/>
            <person name="Kim K.T."/>
            <person name="Jung K."/>
            <person name="Lee G.W."/>
            <person name="Oh S.K."/>
            <person name="Bae C."/>
            <person name="Kim S.B."/>
            <person name="Lee H.Y."/>
            <person name="Kim S.Y."/>
            <person name="Kim M.S."/>
            <person name="Kang B.C."/>
            <person name="Jo Y.D."/>
            <person name="Yang H.B."/>
            <person name="Jeong H.J."/>
            <person name="Kang W.H."/>
            <person name="Kwon J.K."/>
            <person name="Shin C."/>
            <person name="Lim J.Y."/>
            <person name="Park J.H."/>
            <person name="Huh J.H."/>
            <person name="Kim J.S."/>
            <person name="Kim B.D."/>
            <person name="Cohen O."/>
            <person name="Paran I."/>
            <person name="Suh M.C."/>
            <person name="Lee S.B."/>
            <person name="Kim Y.K."/>
            <person name="Shin Y."/>
            <person name="Noh S.J."/>
            <person name="Park J."/>
            <person name="Seo Y.S."/>
            <person name="Kwon S.Y."/>
            <person name="Kim H.A."/>
            <person name="Park J.M."/>
            <person name="Kim H.J."/>
            <person name="Choi S.B."/>
            <person name="Bosland P.W."/>
            <person name="Reeves G."/>
            <person name="Jo S.H."/>
            <person name="Lee B.W."/>
            <person name="Cho H.T."/>
            <person name="Choi H.S."/>
            <person name="Lee M.S."/>
            <person name="Yu Y."/>
            <person name="Do Choi Y."/>
            <person name="Park B.S."/>
            <person name="van Deynze A."/>
            <person name="Ashrafi H."/>
            <person name="Hill T."/>
            <person name="Kim W.T."/>
            <person name="Pai H.S."/>
            <person name="Ahn H.K."/>
            <person name="Yeam I."/>
            <person name="Giovannoni J.J."/>
            <person name="Rose J.K."/>
            <person name="Sorensen I."/>
            <person name="Lee S.J."/>
            <person name="Kim R.W."/>
            <person name="Choi I.Y."/>
            <person name="Choi B.S."/>
            <person name="Lim J.S."/>
            <person name="Lee Y.H."/>
            <person name="Choi D."/>
        </authorList>
    </citation>
    <scope>NUCLEOTIDE SEQUENCE [LARGE SCALE GENOMIC DNA]</scope>
    <source>
        <strain evidence="7">cv. CM334</strain>
    </source>
</reference>
<dbReference type="GO" id="GO:0003723">
    <property type="term" value="F:RNA binding"/>
    <property type="evidence" value="ECO:0007669"/>
    <property type="project" value="InterPro"/>
</dbReference>
<dbReference type="GO" id="GO:0033897">
    <property type="term" value="F:ribonuclease T2 activity"/>
    <property type="evidence" value="ECO:0007669"/>
    <property type="project" value="InterPro"/>
</dbReference>
<keyword evidence="3" id="KW-0456">Lyase</keyword>
<proteinExistence type="inferred from homology"/>
<dbReference type="Gene3D" id="3.90.730.10">
    <property type="entry name" value="Ribonuclease T2-like"/>
    <property type="match status" value="1"/>
</dbReference>
<comment type="similarity">
    <text evidence="1 4">Belongs to the RNase T2 family.</text>
</comment>
<sequence length="161" mass="17925">MATNFLYAIESCTTTRQFTKTRENDLLKFWQLLREKQQPGVDWSLWIHEWRVHGVCGGAATTAGAIVYFDTAIKINAMIRKGNLFNYLKTNGIIACDSLAFTRKEIFDAILSPPPPPPHAPPPPRAPPPPPPPPPPPNLNVYLSCWLALTSSHALNNVLLE</sequence>
<dbReference type="AlphaFoldDB" id="A0A2G2YZM5"/>
<evidence type="ECO:0000256" key="4">
    <source>
        <dbReference type="RuleBase" id="RU004328"/>
    </source>
</evidence>
<dbReference type="InterPro" id="IPR036430">
    <property type="entry name" value="RNase_T2-like_sf"/>
</dbReference>
<evidence type="ECO:0000256" key="3">
    <source>
        <dbReference type="ARBA" id="ARBA00023239"/>
    </source>
</evidence>
<name>A0A2G2YZM5_CAPAN</name>
<accession>A0A2G2YZM5</accession>
<dbReference type="GO" id="GO:0005576">
    <property type="term" value="C:extracellular region"/>
    <property type="evidence" value="ECO:0000318"/>
    <property type="project" value="GO_Central"/>
</dbReference>
<dbReference type="GO" id="GO:0004521">
    <property type="term" value="F:RNA endonuclease activity"/>
    <property type="evidence" value="ECO:0000318"/>
    <property type="project" value="GO_Central"/>
</dbReference>
<keyword evidence="7" id="KW-1185">Reference proteome</keyword>
<gene>
    <name evidence="6" type="ORF">T459_18734</name>
</gene>
<dbReference type="Pfam" id="PF00445">
    <property type="entry name" value="Ribonuclease_T2"/>
    <property type="match status" value="1"/>
</dbReference>
<reference evidence="6 7" key="2">
    <citation type="journal article" date="2017" name="Genome Biol.">
        <title>New reference genome sequences of hot pepper reveal the massive evolution of plant disease-resistance genes by retroduplication.</title>
        <authorList>
            <person name="Kim S."/>
            <person name="Park J."/>
            <person name="Yeom S.I."/>
            <person name="Kim Y.M."/>
            <person name="Seo E."/>
            <person name="Kim K.T."/>
            <person name="Kim M.S."/>
            <person name="Lee J.M."/>
            <person name="Cheong K."/>
            <person name="Shin H.S."/>
            <person name="Kim S.B."/>
            <person name="Han K."/>
            <person name="Lee J."/>
            <person name="Park M."/>
            <person name="Lee H.A."/>
            <person name="Lee H.Y."/>
            <person name="Lee Y."/>
            <person name="Oh S."/>
            <person name="Lee J.H."/>
            <person name="Choi E."/>
            <person name="Choi E."/>
            <person name="Lee S.E."/>
            <person name="Jeon J."/>
            <person name="Kim H."/>
            <person name="Choi G."/>
            <person name="Song H."/>
            <person name="Lee J."/>
            <person name="Lee S.C."/>
            <person name="Kwon J.K."/>
            <person name="Lee H.Y."/>
            <person name="Koo N."/>
            <person name="Hong Y."/>
            <person name="Kim R.W."/>
            <person name="Kang W.H."/>
            <person name="Huh J.H."/>
            <person name="Kang B.C."/>
            <person name="Yang T.J."/>
            <person name="Lee Y.H."/>
            <person name="Bennetzen J.L."/>
            <person name="Choi D."/>
        </authorList>
    </citation>
    <scope>NUCLEOTIDE SEQUENCE [LARGE SCALE GENOMIC DNA]</scope>
    <source>
        <strain evidence="7">cv. CM334</strain>
    </source>
</reference>
<dbReference type="SUPFAM" id="SSF55895">
    <property type="entry name" value="Ribonuclease Rh-like"/>
    <property type="match status" value="1"/>
</dbReference>
<keyword evidence="2" id="KW-0378">Hydrolase</keyword>
<dbReference type="PANTHER" id="PTHR11240">
    <property type="entry name" value="RIBONUCLEASE T2"/>
    <property type="match status" value="1"/>
</dbReference>
<organism evidence="6 7">
    <name type="scientific">Capsicum annuum</name>
    <name type="common">Capsicum pepper</name>
    <dbReference type="NCBI Taxonomy" id="4072"/>
    <lineage>
        <taxon>Eukaryota</taxon>
        <taxon>Viridiplantae</taxon>
        <taxon>Streptophyta</taxon>
        <taxon>Embryophyta</taxon>
        <taxon>Tracheophyta</taxon>
        <taxon>Spermatophyta</taxon>
        <taxon>Magnoliopsida</taxon>
        <taxon>eudicotyledons</taxon>
        <taxon>Gunneridae</taxon>
        <taxon>Pentapetalae</taxon>
        <taxon>asterids</taxon>
        <taxon>lamiids</taxon>
        <taxon>Solanales</taxon>
        <taxon>Solanaceae</taxon>
        <taxon>Solanoideae</taxon>
        <taxon>Capsiceae</taxon>
        <taxon>Capsicum</taxon>
    </lineage>
</organism>
<dbReference type="Proteomes" id="UP000222542">
    <property type="component" value="Unassembled WGS sequence"/>
</dbReference>
<comment type="caution">
    <text evidence="6">The sequence shown here is derived from an EMBL/GenBank/DDBJ whole genome shotgun (WGS) entry which is preliminary data.</text>
</comment>
<evidence type="ECO:0000256" key="1">
    <source>
        <dbReference type="ARBA" id="ARBA00007469"/>
    </source>
</evidence>
<evidence type="ECO:0000256" key="5">
    <source>
        <dbReference type="SAM" id="MobiDB-lite"/>
    </source>
</evidence>